<sequence length="91" mass="10894">MTGIKDPTEEPKVEQIKQENKEMSAIVKKGFTDLTNVCMQDFFEFSRGMTESFRSMLDDLKDRFEQFREQNKSIFDLFSLSNLQKWIQREQ</sequence>
<reference evidence="1 2" key="1">
    <citation type="submission" date="2015-07" db="EMBL/GenBank/DDBJ databases">
        <title>The genome of Habropoda laboriosa.</title>
        <authorList>
            <person name="Pan H."/>
            <person name="Kapheim K."/>
        </authorList>
    </citation>
    <scope>NUCLEOTIDE SEQUENCE [LARGE SCALE GENOMIC DNA]</scope>
    <source>
        <strain evidence="1">0110345459</strain>
    </source>
</reference>
<protein>
    <submittedName>
        <fullName evidence="1">Uncharacterized protein</fullName>
    </submittedName>
</protein>
<dbReference type="OrthoDB" id="376826at2759"/>
<name>A0A0L7RDK4_9HYME</name>
<gene>
    <name evidence="1" type="ORF">WH47_10882</name>
</gene>
<proteinExistence type="predicted"/>
<organism evidence="1 2">
    <name type="scientific">Habropoda laboriosa</name>
    <dbReference type="NCBI Taxonomy" id="597456"/>
    <lineage>
        <taxon>Eukaryota</taxon>
        <taxon>Metazoa</taxon>
        <taxon>Ecdysozoa</taxon>
        <taxon>Arthropoda</taxon>
        <taxon>Hexapoda</taxon>
        <taxon>Insecta</taxon>
        <taxon>Pterygota</taxon>
        <taxon>Neoptera</taxon>
        <taxon>Endopterygota</taxon>
        <taxon>Hymenoptera</taxon>
        <taxon>Apocrita</taxon>
        <taxon>Aculeata</taxon>
        <taxon>Apoidea</taxon>
        <taxon>Anthophila</taxon>
        <taxon>Apidae</taxon>
        <taxon>Habropoda</taxon>
    </lineage>
</organism>
<keyword evidence="2" id="KW-1185">Reference proteome</keyword>
<accession>A0A0L7RDK4</accession>
<evidence type="ECO:0000313" key="1">
    <source>
        <dbReference type="EMBL" id="KOC68894.1"/>
    </source>
</evidence>
<evidence type="ECO:0000313" key="2">
    <source>
        <dbReference type="Proteomes" id="UP000053825"/>
    </source>
</evidence>
<dbReference type="EMBL" id="KQ414614">
    <property type="protein sequence ID" value="KOC68894.1"/>
    <property type="molecule type" value="Genomic_DNA"/>
</dbReference>
<dbReference type="Proteomes" id="UP000053825">
    <property type="component" value="Unassembled WGS sequence"/>
</dbReference>
<dbReference type="AlphaFoldDB" id="A0A0L7RDK4"/>